<feature type="transmembrane region" description="Helical" evidence="1">
    <location>
        <begin position="48"/>
        <end position="72"/>
    </location>
</feature>
<organism evidence="2 3">
    <name type="scientific">Modicisalibacter muralis</name>
    <dbReference type="NCBI Taxonomy" id="119000"/>
    <lineage>
        <taxon>Bacteria</taxon>
        <taxon>Pseudomonadati</taxon>
        <taxon>Pseudomonadota</taxon>
        <taxon>Gammaproteobacteria</taxon>
        <taxon>Oceanospirillales</taxon>
        <taxon>Halomonadaceae</taxon>
        <taxon>Modicisalibacter</taxon>
    </lineage>
</organism>
<gene>
    <name evidence="2" type="ORF">SAMN05661010_02538</name>
</gene>
<proteinExistence type="predicted"/>
<evidence type="ECO:0000313" key="2">
    <source>
        <dbReference type="EMBL" id="SDL78257.1"/>
    </source>
</evidence>
<feature type="transmembrane region" description="Helical" evidence="1">
    <location>
        <begin position="15"/>
        <end position="36"/>
    </location>
</feature>
<evidence type="ECO:0000256" key="1">
    <source>
        <dbReference type="SAM" id="Phobius"/>
    </source>
</evidence>
<sequence length="75" mass="8532">MSRWALILGTGSAPLWANLFVLMPFALTWLLLVPFIGSRALKLGNAALFWLTLASVYWLWWFVSQAFIHYAMEAA</sequence>
<protein>
    <submittedName>
        <fullName evidence="2">Uncharacterized protein</fullName>
    </submittedName>
</protein>
<evidence type="ECO:0000313" key="3">
    <source>
        <dbReference type="Proteomes" id="UP000198654"/>
    </source>
</evidence>
<dbReference type="Proteomes" id="UP000198654">
    <property type="component" value="Unassembled WGS sequence"/>
</dbReference>
<dbReference type="RefSeq" id="WP_089729116.1">
    <property type="nucleotide sequence ID" value="NZ_FNGI01000007.1"/>
</dbReference>
<name>A0A1G9MWG4_9GAMM</name>
<keyword evidence="3" id="KW-1185">Reference proteome</keyword>
<dbReference type="EMBL" id="FNGI01000007">
    <property type="protein sequence ID" value="SDL78257.1"/>
    <property type="molecule type" value="Genomic_DNA"/>
</dbReference>
<dbReference type="STRING" id="119000.SAMN05661010_02538"/>
<dbReference type="AlphaFoldDB" id="A0A1G9MWG4"/>
<keyword evidence="1" id="KW-0472">Membrane</keyword>
<accession>A0A1G9MWG4</accession>
<reference evidence="2 3" key="1">
    <citation type="submission" date="2016-10" db="EMBL/GenBank/DDBJ databases">
        <authorList>
            <person name="de Groot N.N."/>
        </authorList>
    </citation>
    <scope>NUCLEOTIDE SEQUENCE [LARGE SCALE GENOMIC DNA]</scope>
    <source>
        <strain evidence="2 3">DSM 14789</strain>
    </source>
</reference>
<keyword evidence="1" id="KW-0812">Transmembrane</keyword>
<keyword evidence="1" id="KW-1133">Transmembrane helix</keyword>